<comment type="caution">
    <text evidence="2">The sequence shown here is derived from an EMBL/GenBank/DDBJ whole genome shotgun (WGS) entry which is preliminary data.</text>
</comment>
<dbReference type="AlphaFoldDB" id="A0A8G2C8J3"/>
<dbReference type="RefSeq" id="WP_430734441.1">
    <property type="nucleotide sequence ID" value="NZ_CP192219.1"/>
</dbReference>
<evidence type="ECO:0000313" key="3">
    <source>
        <dbReference type="Proteomes" id="UP000184001"/>
    </source>
</evidence>
<accession>A0A8G2C8J3</accession>
<organism evidence="2 3">
    <name type="scientific">Halodesulfovibrio aestuarii</name>
    <dbReference type="NCBI Taxonomy" id="126333"/>
    <lineage>
        <taxon>Bacteria</taxon>
        <taxon>Pseudomonadati</taxon>
        <taxon>Thermodesulfobacteriota</taxon>
        <taxon>Desulfovibrionia</taxon>
        <taxon>Desulfovibrionales</taxon>
        <taxon>Desulfovibrionaceae</taxon>
        <taxon>Halodesulfovibrio</taxon>
    </lineage>
</organism>
<name>A0A8G2C8J3_9BACT</name>
<evidence type="ECO:0000256" key="1">
    <source>
        <dbReference type="SAM" id="MobiDB-lite"/>
    </source>
</evidence>
<reference evidence="2 3" key="1">
    <citation type="submission" date="2016-11" db="EMBL/GenBank/DDBJ databases">
        <authorList>
            <person name="Varghese N."/>
            <person name="Submissions S."/>
        </authorList>
    </citation>
    <scope>NUCLEOTIDE SEQUENCE [LARGE SCALE GENOMIC DNA]</scope>
    <source>
        <strain evidence="2 3">DSM 17919</strain>
    </source>
</reference>
<feature type="region of interest" description="Disordered" evidence="1">
    <location>
        <begin position="151"/>
        <end position="177"/>
    </location>
</feature>
<sequence>MSKRRYRKISVCIWNDAKFMALSNDAKLIVFFMLTHPDLTQLGALRANVPGLACELGMELEAFTKGFQEVLTQGIITHDGKLLIWFPNFLRYNLPESPNVVKSWHYGFRELPESALRTDILVGVKFLVDGLSQGFREAFSKTFAEELAHAFPNQRTESREQRTGEDKCVDDSPDVTSGLAESAGVIETAKTVGEDSQEEPAIPNCPYEKIKEAYNRICTRLPQCRDMTTQRKARVRAVWKSGNGKQFLEWWEGYFRLVCRSTFLAGDNDRGWTASFDWILKTANMVKIEEGTYLPKKGKTASLRGGASVSQRNNDVFESLMQE</sequence>
<dbReference type="Proteomes" id="UP000184001">
    <property type="component" value="Unassembled WGS sequence"/>
</dbReference>
<dbReference type="EMBL" id="FQZR01000002">
    <property type="protein sequence ID" value="SHI82630.1"/>
    <property type="molecule type" value="Genomic_DNA"/>
</dbReference>
<evidence type="ECO:0000313" key="2">
    <source>
        <dbReference type="EMBL" id="SHI82630.1"/>
    </source>
</evidence>
<protein>
    <submittedName>
        <fullName evidence="2">Uncharacterized protein</fullName>
    </submittedName>
</protein>
<proteinExistence type="predicted"/>
<gene>
    <name evidence="2" type="ORF">SAMN05660830_01121</name>
</gene>
<feature type="compositionally biased region" description="Basic and acidic residues" evidence="1">
    <location>
        <begin position="156"/>
        <end position="170"/>
    </location>
</feature>